<evidence type="ECO:0000313" key="2">
    <source>
        <dbReference type="EMBL" id="MBB5226961.1"/>
    </source>
</evidence>
<protein>
    <submittedName>
        <fullName evidence="2">NitT/TauT family transport system substrate-binding protein</fullName>
    </submittedName>
</protein>
<proteinExistence type="predicted"/>
<organism evidence="2 3">
    <name type="scientific">Treponema ruminis</name>
    <dbReference type="NCBI Taxonomy" id="744515"/>
    <lineage>
        <taxon>Bacteria</taxon>
        <taxon>Pseudomonadati</taxon>
        <taxon>Spirochaetota</taxon>
        <taxon>Spirochaetia</taxon>
        <taxon>Spirochaetales</taxon>
        <taxon>Treponemataceae</taxon>
        <taxon>Treponema</taxon>
    </lineage>
</organism>
<dbReference type="Proteomes" id="UP000518887">
    <property type="component" value="Unassembled WGS sequence"/>
</dbReference>
<evidence type="ECO:0000313" key="3">
    <source>
        <dbReference type="Proteomes" id="UP000518887"/>
    </source>
</evidence>
<reference evidence="2 3" key="1">
    <citation type="submission" date="2020-08" db="EMBL/GenBank/DDBJ databases">
        <title>Genomic Encyclopedia of Type Strains, Phase IV (KMG-IV): sequencing the most valuable type-strain genomes for metagenomic binning, comparative biology and taxonomic classification.</title>
        <authorList>
            <person name="Goeker M."/>
        </authorList>
    </citation>
    <scope>NUCLEOTIDE SEQUENCE [LARGE SCALE GENOMIC DNA]</scope>
    <source>
        <strain evidence="2 3">DSM 103462</strain>
    </source>
</reference>
<feature type="chain" id="PRO_5031402764" evidence="1">
    <location>
        <begin position="22"/>
        <end position="302"/>
    </location>
</feature>
<evidence type="ECO:0000256" key="1">
    <source>
        <dbReference type="SAM" id="SignalP"/>
    </source>
</evidence>
<name>A0A7W8GAR0_9SPIR</name>
<comment type="caution">
    <text evidence="2">The sequence shown here is derived from an EMBL/GenBank/DDBJ whole genome shotgun (WGS) entry which is preliminary data.</text>
</comment>
<accession>A0A7W8GAR0</accession>
<dbReference type="SUPFAM" id="SSF53850">
    <property type="entry name" value="Periplasmic binding protein-like II"/>
    <property type="match status" value="1"/>
</dbReference>
<gene>
    <name evidence="2" type="ORF">HNP76_002349</name>
</gene>
<feature type="signal peptide" evidence="1">
    <location>
        <begin position="1"/>
        <end position="21"/>
    </location>
</feature>
<dbReference type="AlphaFoldDB" id="A0A7W8GAR0"/>
<sequence length="302" mass="32092">MKKLLSFIALSSIILLSSLFAQEYPVKVASPSGAPALALASLAEQNPENYTYIAAETIAAEFAGNKADFIIAPINAGARLFKMGKSSYKLAAVVTWGNLYFASQKKNFKLKDIKKSEVTLFGENTINASVALATLQNNKLTPKSVAYLGSAAATQALLLSDANAVVLTAEPILSAAKMKNKNITSYALNDLYKKSSGFDGFAQAGLFVRAETIEQHPAEVEAFLKLAEESCAKCASNIPAVAKAAAKLEIMPNAKIAESAIPNCAIRFMSAKEAKAQVESTANLDIKQYGGALPAPEFYYGE</sequence>
<keyword evidence="3" id="KW-1185">Reference proteome</keyword>
<dbReference type="EMBL" id="JACHFQ010000007">
    <property type="protein sequence ID" value="MBB5226961.1"/>
    <property type="molecule type" value="Genomic_DNA"/>
</dbReference>
<dbReference type="RefSeq" id="WP_184660721.1">
    <property type="nucleotide sequence ID" value="NZ_CP031518.1"/>
</dbReference>
<dbReference type="Gene3D" id="3.40.190.10">
    <property type="entry name" value="Periplasmic binding protein-like II"/>
    <property type="match status" value="2"/>
</dbReference>
<keyword evidence="1" id="KW-0732">Signal</keyword>